<evidence type="ECO:0000313" key="4">
    <source>
        <dbReference type="Proteomes" id="UP000676336"/>
    </source>
</evidence>
<evidence type="ECO:0000256" key="1">
    <source>
        <dbReference type="SAM" id="MobiDB-lite"/>
    </source>
</evidence>
<dbReference type="Proteomes" id="UP000681720">
    <property type="component" value="Unassembled WGS sequence"/>
</dbReference>
<gene>
    <name evidence="3" type="ORF">GIL414_LOCUS29306</name>
    <name evidence="2" type="ORF">SMN809_LOCUS28834</name>
</gene>
<protein>
    <submittedName>
        <fullName evidence="2">Uncharacterized protein</fullName>
    </submittedName>
</protein>
<feature type="compositionally biased region" description="Basic and acidic residues" evidence="1">
    <location>
        <begin position="8"/>
        <end position="17"/>
    </location>
</feature>
<reference evidence="2" key="1">
    <citation type="submission" date="2021-02" db="EMBL/GenBank/DDBJ databases">
        <authorList>
            <person name="Nowell W R."/>
        </authorList>
    </citation>
    <scope>NUCLEOTIDE SEQUENCE</scope>
</reference>
<proteinExistence type="predicted"/>
<dbReference type="EMBL" id="CAJOBI010049366">
    <property type="protein sequence ID" value="CAF4364117.1"/>
    <property type="molecule type" value="Genomic_DNA"/>
</dbReference>
<dbReference type="Proteomes" id="UP000676336">
    <property type="component" value="Unassembled WGS sequence"/>
</dbReference>
<evidence type="ECO:0000313" key="3">
    <source>
        <dbReference type="EMBL" id="CAF4381410.1"/>
    </source>
</evidence>
<dbReference type="AlphaFoldDB" id="A0A8S2V2K7"/>
<name>A0A8S2V2K7_9BILA</name>
<evidence type="ECO:0000313" key="2">
    <source>
        <dbReference type="EMBL" id="CAF4364117.1"/>
    </source>
</evidence>
<sequence length="46" mass="5573">TNNNPAMKRKEQHDQETFHTTILQNDNFSETIAERLRSKQRKRMKT</sequence>
<feature type="compositionally biased region" description="Polar residues" evidence="1">
    <location>
        <begin position="18"/>
        <end position="30"/>
    </location>
</feature>
<dbReference type="EMBL" id="CAJOBJ010052760">
    <property type="protein sequence ID" value="CAF4381410.1"/>
    <property type="molecule type" value="Genomic_DNA"/>
</dbReference>
<organism evidence="2 4">
    <name type="scientific">Rotaria magnacalcarata</name>
    <dbReference type="NCBI Taxonomy" id="392030"/>
    <lineage>
        <taxon>Eukaryota</taxon>
        <taxon>Metazoa</taxon>
        <taxon>Spiralia</taxon>
        <taxon>Gnathifera</taxon>
        <taxon>Rotifera</taxon>
        <taxon>Eurotatoria</taxon>
        <taxon>Bdelloidea</taxon>
        <taxon>Philodinida</taxon>
        <taxon>Philodinidae</taxon>
        <taxon>Rotaria</taxon>
    </lineage>
</organism>
<feature type="non-terminal residue" evidence="2">
    <location>
        <position position="1"/>
    </location>
</feature>
<accession>A0A8S2V2K7</accession>
<feature type="region of interest" description="Disordered" evidence="1">
    <location>
        <begin position="1"/>
        <end position="31"/>
    </location>
</feature>
<comment type="caution">
    <text evidence="2">The sequence shown here is derived from an EMBL/GenBank/DDBJ whole genome shotgun (WGS) entry which is preliminary data.</text>
</comment>